<sequence>MTTDQIVLFSIFAVLLILFLWGRYRYDIVAFGGLLVGVVAGVIPAEDAFSGFGHPATVIVALVLIASAGITRSGGVQLITRRLVSSSRGTARHIAVLGGVGAIMSGFMNNIAALALLMPVDMQTARKAKRAVGRTLMPLSFATILGGMLTLIGTPPNILVASFRQESLGEPFRMFDFAPVGLVITVAGIVFIATIGWRLIPIRSSDGQMANALIDDYVAELVVPEESELIGRQIYDLEPDAERSDLAILTLRREDGSTRYGPVRNATLEAGDVLVVEASPEALNEFRSITKLDYPKNRSQTEAKITGDGMNLVEVVIPADSRIVGKTAQALGLGWRHHTILMGISREGRTIRDRVRRTVIFPGDILLLLVPEETQGDVVQWLGGLPLAGGTSVTNERHVWWGLGLFAAAIVAVSFSLMTMPVALGFVIIGYVLQRILTLQNLYNHVDWPVIVLLGSMIPLGLALDQTGGSALIASGLLVLTQGWPAWVSLLLLMVVTMFLSDVLNNNATTILAAPVGIRVAEQLGVSPDPFLMAVAVSASCAFLTPIGHQNNTVILGPGRYRFSDYWRMGLPLEAIVLAVGLPAILIFWPL</sequence>
<evidence type="ECO:0000256" key="4">
    <source>
        <dbReference type="ARBA" id="ARBA00022737"/>
    </source>
</evidence>
<accession>A0ABW4S4K9</accession>
<evidence type="ECO:0000256" key="5">
    <source>
        <dbReference type="ARBA" id="ARBA00022989"/>
    </source>
</evidence>
<keyword evidence="2" id="KW-0813">Transport</keyword>
<feature type="transmembrane region" description="Helical" evidence="7">
    <location>
        <begin position="570"/>
        <end position="589"/>
    </location>
</feature>
<organism evidence="9 10">
    <name type="scientific">Halodurantibacterium flavum</name>
    <dbReference type="NCBI Taxonomy" id="1382802"/>
    <lineage>
        <taxon>Bacteria</taxon>
        <taxon>Pseudomonadati</taxon>
        <taxon>Pseudomonadota</taxon>
        <taxon>Alphaproteobacteria</taxon>
        <taxon>Rhodobacterales</taxon>
        <taxon>Paracoccaceae</taxon>
        <taxon>Halodurantibacterium</taxon>
    </lineage>
</organism>
<feature type="transmembrane region" description="Helical" evidence="7">
    <location>
        <begin position="94"/>
        <end position="118"/>
    </location>
</feature>
<evidence type="ECO:0000256" key="1">
    <source>
        <dbReference type="ARBA" id="ARBA00004141"/>
    </source>
</evidence>
<keyword evidence="10" id="KW-1185">Reference proteome</keyword>
<evidence type="ECO:0000313" key="9">
    <source>
        <dbReference type="EMBL" id="MFD1911749.1"/>
    </source>
</evidence>
<keyword evidence="6 7" id="KW-0472">Membrane</keyword>
<evidence type="ECO:0000313" key="10">
    <source>
        <dbReference type="Proteomes" id="UP001597353"/>
    </source>
</evidence>
<feature type="transmembrane region" description="Helical" evidence="7">
    <location>
        <begin position="138"/>
        <end position="163"/>
    </location>
</feature>
<keyword evidence="5 7" id="KW-1133">Transmembrane helix</keyword>
<feature type="transmembrane region" description="Helical" evidence="7">
    <location>
        <begin position="445"/>
        <end position="464"/>
    </location>
</feature>
<comment type="subcellular location">
    <subcellularLocation>
        <location evidence="1">Membrane</location>
        <topology evidence="1">Multi-pass membrane protein</topology>
    </subcellularLocation>
</comment>
<dbReference type="PANTHER" id="PTHR43652:SF2">
    <property type="entry name" value="BASIC AMINO ACID ANTIPORTER YFCC-RELATED"/>
    <property type="match status" value="1"/>
</dbReference>
<comment type="caution">
    <text evidence="9">The sequence shown here is derived from an EMBL/GenBank/DDBJ whole genome shotgun (WGS) entry which is preliminary data.</text>
</comment>
<dbReference type="Pfam" id="PF03600">
    <property type="entry name" value="CitMHS"/>
    <property type="match status" value="1"/>
</dbReference>
<dbReference type="CDD" id="cd01115">
    <property type="entry name" value="SLC13_permease"/>
    <property type="match status" value="1"/>
</dbReference>
<dbReference type="Pfam" id="PF02080">
    <property type="entry name" value="TrkA_C"/>
    <property type="match status" value="2"/>
</dbReference>
<reference evidence="10" key="1">
    <citation type="journal article" date="2019" name="Int. J. Syst. Evol. Microbiol.">
        <title>The Global Catalogue of Microorganisms (GCM) 10K type strain sequencing project: providing services to taxonomists for standard genome sequencing and annotation.</title>
        <authorList>
            <consortium name="The Broad Institute Genomics Platform"/>
            <consortium name="The Broad Institute Genome Sequencing Center for Infectious Disease"/>
            <person name="Wu L."/>
            <person name="Ma J."/>
        </authorList>
    </citation>
    <scope>NUCLEOTIDE SEQUENCE [LARGE SCALE GENOMIC DNA]</scope>
    <source>
        <strain evidence="10">CGMCC 4.7242</strain>
    </source>
</reference>
<feature type="transmembrane region" description="Helical" evidence="7">
    <location>
        <begin position="175"/>
        <end position="200"/>
    </location>
</feature>
<evidence type="ECO:0000256" key="6">
    <source>
        <dbReference type="ARBA" id="ARBA00023136"/>
    </source>
</evidence>
<dbReference type="PANTHER" id="PTHR43652">
    <property type="entry name" value="BASIC AMINO ACID ANTIPORTER YFCC-RELATED"/>
    <property type="match status" value="1"/>
</dbReference>
<feature type="transmembrane region" description="Helical" evidence="7">
    <location>
        <begin position="484"/>
        <end position="504"/>
    </location>
</feature>
<feature type="domain" description="RCK C-terminal" evidence="8">
    <location>
        <begin position="206"/>
        <end position="292"/>
    </location>
</feature>
<dbReference type="InterPro" id="IPR051679">
    <property type="entry name" value="DASS-Related_Transporters"/>
</dbReference>
<feature type="transmembrane region" description="Helical" evidence="7">
    <location>
        <begin position="400"/>
        <end position="433"/>
    </location>
</feature>
<feature type="transmembrane region" description="Helical" evidence="7">
    <location>
        <begin position="6"/>
        <end position="21"/>
    </location>
</feature>
<name>A0ABW4S4K9_9RHOB</name>
<evidence type="ECO:0000259" key="8">
    <source>
        <dbReference type="PROSITE" id="PS51202"/>
    </source>
</evidence>
<keyword evidence="3 7" id="KW-0812">Transmembrane</keyword>
<evidence type="ECO:0000256" key="3">
    <source>
        <dbReference type="ARBA" id="ARBA00022692"/>
    </source>
</evidence>
<keyword evidence="4" id="KW-0677">Repeat</keyword>
<dbReference type="InterPro" id="IPR006037">
    <property type="entry name" value="RCK_C"/>
</dbReference>
<dbReference type="InterPro" id="IPR036721">
    <property type="entry name" value="RCK_C_sf"/>
</dbReference>
<feature type="domain" description="RCK C-terminal" evidence="8">
    <location>
        <begin position="299"/>
        <end position="385"/>
    </location>
</feature>
<dbReference type="PROSITE" id="PS51202">
    <property type="entry name" value="RCK_C"/>
    <property type="match status" value="2"/>
</dbReference>
<protein>
    <submittedName>
        <fullName evidence="9">SLC13 family permease</fullName>
    </submittedName>
</protein>
<dbReference type="Proteomes" id="UP001597353">
    <property type="component" value="Unassembled WGS sequence"/>
</dbReference>
<gene>
    <name evidence="9" type="ORF">ACFSGJ_05895</name>
</gene>
<evidence type="ECO:0000256" key="2">
    <source>
        <dbReference type="ARBA" id="ARBA00022448"/>
    </source>
</evidence>
<proteinExistence type="predicted"/>
<dbReference type="InterPro" id="IPR004680">
    <property type="entry name" value="Cit_transptr-like_dom"/>
</dbReference>
<dbReference type="RefSeq" id="WP_390260062.1">
    <property type="nucleotide sequence ID" value="NZ_JBHUGH010000003.1"/>
</dbReference>
<feature type="transmembrane region" description="Helical" evidence="7">
    <location>
        <begin position="51"/>
        <end position="73"/>
    </location>
</feature>
<dbReference type="Gene3D" id="3.30.70.1450">
    <property type="entry name" value="Regulator of K+ conductance, C-terminal domain"/>
    <property type="match status" value="2"/>
</dbReference>
<feature type="transmembrane region" description="Helical" evidence="7">
    <location>
        <begin position="28"/>
        <end position="45"/>
    </location>
</feature>
<dbReference type="SUPFAM" id="SSF116726">
    <property type="entry name" value="TrkA C-terminal domain-like"/>
    <property type="match status" value="2"/>
</dbReference>
<dbReference type="EMBL" id="JBHUGH010000003">
    <property type="protein sequence ID" value="MFD1911749.1"/>
    <property type="molecule type" value="Genomic_DNA"/>
</dbReference>
<evidence type="ECO:0000256" key="7">
    <source>
        <dbReference type="SAM" id="Phobius"/>
    </source>
</evidence>